<dbReference type="Proteomes" id="UP000249300">
    <property type="component" value="Chromosome 1"/>
</dbReference>
<dbReference type="PANTHER" id="PTHR30002:SF4">
    <property type="entry name" value="EPOXYQUEUOSINE REDUCTASE"/>
    <property type="match status" value="1"/>
</dbReference>
<evidence type="ECO:0000256" key="3">
    <source>
        <dbReference type="ARBA" id="ARBA00022694"/>
    </source>
</evidence>
<name>A0A2X4PG33_9PORP</name>
<dbReference type="Pfam" id="PF08331">
    <property type="entry name" value="QueG_DUF1730"/>
    <property type="match status" value="1"/>
</dbReference>
<keyword evidence="7" id="KW-0408">Iron</keyword>
<dbReference type="InterPro" id="IPR017900">
    <property type="entry name" value="4Fe4S_Fe_S_CS"/>
</dbReference>
<dbReference type="EMBL" id="LS483447">
    <property type="protein sequence ID" value="SQH72794.1"/>
    <property type="molecule type" value="Genomic_DNA"/>
</dbReference>
<dbReference type="KEGG" id="pcre:NCTC12858_00623"/>
<keyword evidence="1" id="KW-0004">4Fe-4S</keyword>
<evidence type="ECO:0000313" key="11">
    <source>
        <dbReference type="Proteomes" id="UP000249300"/>
    </source>
</evidence>
<keyword evidence="11" id="KW-1185">Reference proteome</keyword>
<dbReference type="NCBIfam" id="TIGR00276">
    <property type="entry name" value="tRNA epoxyqueuosine(34) reductase QueG"/>
    <property type="match status" value="1"/>
</dbReference>
<evidence type="ECO:0000256" key="8">
    <source>
        <dbReference type="ARBA" id="ARBA00023014"/>
    </source>
</evidence>
<dbReference type="SUPFAM" id="SSF46548">
    <property type="entry name" value="alpha-helical ferredoxin"/>
    <property type="match status" value="1"/>
</dbReference>
<dbReference type="Gene3D" id="3.30.70.20">
    <property type="match status" value="1"/>
</dbReference>
<dbReference type="GO" id="GO:0046872">
    <property type="term" value="F:metal ion binding"/>
    <property type="evidence" value="ECO:0007669"/>
    <property type="project" value="UniProtKB-KW"/>
</dbReference>
<evidence type="ECO:0000313" key="10">
    <source>
        <dbReference type="EMBL" id="SQH72794.1"/>
    </source>
</evidence>
<dbReference type="RefSeq" id="WP_023939291.1">
    <property type="nucleotide sequence ID" value="NZ_LS483447.1"/>
</dbReference>
<feature type="domain" description="4Fe-4S ferredoxin-type" evidence="9">
    <location>
        <begin position="179"/>
        <end position="210"/>
    </location>
</feature>
<dbReference type="Pfam" id="PF13484">
    <property type="entry name" value="Fer4_16"/>
    <property type="match status" value="1"/>
</dbReference>
<evidence type="ECO:0000256" key="2">
    <source>
        <dbReference type="ARBA" id="ARBA00022490"/>
    </source>
</evidence>
<protein>
    <submittedName>
        <fullName evidence="10">Epoxyqueuosine reductase</fullName>
        <ecNumber evidence="10">1.1.-.-</ecNumber>
    </submittedName>
</protein>
<evidence type="ECO:0000256" key="6">
    <source>
        <dbReference type="ARBA" id="ARBA00023002"/>
    </source>
</evidence>
<dbReference type="GO" id="GO:0008616">
    <property type="term" value="P:tRNA queuosine(34) biosynthetic process"/>
    <property type="evidence" value="ECO:0007669"/>
    <property type="project" value="UniProtKB-KW"/>
</dbReference>
<sequence>MKEELSPSISVQKIKAEAIRLGFSCVGIARAEAVPEEVARSYKEAVAEGKCGCMTYLDRNHPLREDPTQLLPGTQSIICVALNYYPALRQSPEAPQLAYYAYGKDYHKVVKKQLDKLLCFIRTEIDPQVQGRSFADSAPILERYWAVQAGLGWRGRSGLIVIPKRGTFFVLGELLVSTWLPADRPLAFGCGRCRRCIEACPTGALYDGGFDPLRCLSYLTIEQSDPLPEREAALLGNRLYGCDTCQQVCPHNRFASPTTVEAFAPKPELFDLSYDNLKNFDQETYTRLFSGSAVKRAGYEGLKRNANALLRKEKEGDHIENDRKDEKG</sequence>
<dbReference type="PANTHER" id="PTHR30002">
    <property type="entry name" value="EPOXYQUEUOSINE REDUCTASE"/>
    <property type="match status" value="1"/>
</dbReference>
<dbReference type="PROSITE" id="PS00198">
    <property type="entry name" value="4FE4S_FER_1"/>
    <property type="match status" value="1"/>
</dbReference>
<keyword evidence="2" id="KW-0963">Cytoplasm</keyword>
<evidence type="ECO:0000256" key="1">
    <source>
        <dbReference type="ARBA" id="ARBA00022485"/>
    </source>
</evidence>
<keyword evidence="6 10" id="KW-0560">Oxidoreductase</keyword>
<gene>
    <name evidence="10" type="primary">queG</name>
    <name evidence="10" type="ORF">NCTC12858_00623</name>
</gene>
<reference evidence="10 11" key="1">
    <citation type="submission" date="2018-06" db="EMBL/GenBank/DDBJ databases">
        <authorList>
            <consortium name="Pathogen Informatics"/>
            <person name="Doyle S."/>
        </authorList>
    </citation>
    <scope>NUCLEOTIDE SEQUENCE [LARGE SCALE GENOMIC DNA]</scope>
    <source>
        <strain evidence="10 11">NCTC12858</strain>
    </source>
</reference>
<dbReference type="EC" id="1.1.-.-" evidence="10"/>
<dbReference type="InterPro" id="IPR013542">
    <property type="entry name" value="QueG_DUF1730"/>
</dbReference>
<keyword evidence="3" id="KW-0819">tRNA processing</keyword>
<evidence type="ECO:0000256" key="7">
    <source>
        <dbReference type="ARBA" id="ARBA00023004"/>
    </source>
</evidence>
<dbReference type="GO" id="GO:0051539">
    <property type="term" value="F:4 iron, 4 sulfur cluster binding"/>
    <property type="evidence" value="ECO:0007669"/>
    <property type="project" value="UniProtKB-KW"/>
</dbReference>
<organism evidence="10 11">
    <name type="scientific">Porphyromonas crevioricanis</name>
    <dbReference type="NCBI Taxonomy" id="393921"/>
    <lineage>
        <taxon>Bacteria</taxon>
        <taxon>Pseudomonadati</taxon>
        <taxon>Bacteroidota</taxon>
        <taxon>Bacteroidia</taxon>
        <taxon>Bacteroidales</taxon>
        <taxon>Porphyromonadaceae</taxon>
        <taxon>Porphyromonas</taxon>
    </lineage>
</organism>
<dbReference type="InterPro" id="IPR017896">
    <property type="entry name" value="4Fe4S_Fe-S-bd"/>
</dbReference>
<keyword evidence="4" id="KW-0479">Metal-binding</keyword>
<evidence type="ECO:0000256" key="5">
    <source>
        <dbReference type="ARBA" id="ARBA00022785"/>
    </source>
</evidence>
<evidence type="ECO:0000259" key="9">
    <source>
        <dbReference type="PROSITE" id="PS51379"/>
    </source>
</evidence>
<proteinExistence type="predicted"/>
<evidence type="ECO:0000256" key="4">
    <source>
        <dbReference type="ARBA" id="ARBA00022723"/>
    </source>
</evidence>
<dbReference type="PROSITE" id="PS51379">
    <property type="entry name" value="4FE4S_FER_2"/>
    <property type="match status" value="1"/>
</dbReference>
<dbReference type="GO" id="GO:0052693">
    <property type="term" value="F:epoxyqueuosine reductase activity"/>
    <property type="evidence" value="ECO:0007669"/>
    <property type="project" value="TreeGrafter"/>
</dbReference>
<accession>A0A2X4PG33</accession>
<dbReference type="AlphaFoldDB" id="A0A2X4PG33"/>
<keyword evidence="5" id="KW-0671">Queuosine biosynthesis</keyword>
<dbReference type="InterPro" id="IPR004453">
    <property type="entry name" value="QueG"/>
</dbReference>
<keyword evidence="8" id="KW-0411">Iron-sulfur</keyword>